<dbReference type="Proteomes" id="UP000672032">
    <property type="component" value="Chromosome 1"/>
</dbReference>
<evidence type="ECO:0000313" key="1">
    <source>
        <dbReference type="EMBL" id="QSZ28504.1"/>
    </source>
</evidence>
<name>A0A8A3NYL6_9HELO</name>
<dbReference type="OrthoDB" id="10685188at2759"/>
<accession>A0A8A3NYL6</accession>
<organism evidence="1 2">
    <name type="scientific">Monilinia vaccinii-corymbosi</name>
    <dbReference type="NCBI Taxonomy" id="61207"/>
    <lineage>
        <taxon>Eukaryota</taxon>
        <taxon>Fungi</taxon>
        <taxon>Dikarya</taxon>
        <taxon>Ascomycota</taxon>
        <taxon>Pezizomycotina</taxon>
        <taxon>Leotiomycetes</taxon>
        <taxon>Helotiales</taxon>
        <taxon>Sclerotiniaceae</taxon>
        <taxon>Monilinia</taxon>
    </lineage>
</organism>
<dbReference type="EMBL" id="CP063405">
    <property type="protein sequence ID" value="QSZ28504.1"/>
    <property type="molecule type" value="Genomic_DNA"/>
</dbReference>
<evidence type="ECO:0000313" key="2">
    <source>
        <dbReference type="Proteomes" id="UP000672032"/>
    </source>
</evidence>
<reference evidence="1" key="1">
    <citation type="submission" date="2020-10" db="EMBL/GenBank/DDBJ databases">
        <title>Genome Sequence of Monilinia vaccinii-corymbosi Sheds Light on Mummy Berry Disease Infection of Blueberry and Mating Type.</title>
        <authorList>
            <person name="Yow A.G."/>
            <person name="Zhang Y."/>
            <person name="Bansal K."/>
            <person name="Eacker S.M."/>
            <person name="Sullivan S."/>
            <person name="Liachko I."/>
            <person name="Cubeta M.A."/>
            <person name="Rollins J.A."/>
            <person name="Ashrafi H."/>
        </authorList>
    </citation>
    <scope>NUCLEOTIDE SEQUENCE</scope>
    <source>
        <strain evidence="1">RL-1</strain>
    </source>
</reference>
<sequence length="156" mass="17072">MVCEYFCALILPRSILTHLALKAISIASKNPELYGAILDSTYAAVFLGFPHRPRSYSSLIEGLAALISNVRVAPRLEIIAASELGASSGFSTKHLFLESRMLLRIQVVNVFSNATDNKLRVFNETTVTMDWTSEVRIEVDGTHTTLLCGEAGKALL</sequence>
<dbReference type="AlphaFoldDB" id="A0A8A3NYL6"/>
<proteinExistence type="predicted"/>
<keyword evidence="2" id="KW-1185">Reference proteome</keyword>
<protein>
    <submittedName>
        <fullName evidence="1">Uncharacterized protein</fullName>
    </submittedName>
</protein>
<gene>
    <name evidence="1" type="ORF">DSL72_003001</name>
</gene>